<gene>
    <name evidence="4" type="ORF">B2J93_3293</name>
</gene>
<evidence type="ECO:0000256" key="2">
    <source>
        <dbReference type="SAM" id="MobiDB-lite"/>
    </source>
</evidence>
<dbReference type="InParanoid" id="A0A218ZBP3"/>
<dbReference type="SUPFAM" id="SSF57701">
    <property type="entry name" value="Zn2/Cys6 DNA-binding domain"/>
    <property type="match status" value="1"/>
</dbReference>
<keyword evidence="5" id="KW-1185">Reference proteome</keyword>
<dbReference type="EMBL" id="MZNU01000077">
    <property type="protein sequence ID" value="OWP05162.1"/>
    <property type="molecule type" value="Genomic_DNA"/>
</dbReference>
<dbReference type="SMART" id="SM00066">
    <property type="entry name" value="GAL4"/>
    <property type="match status" value="1"/>
</dbReference>
<accession>A0A218ZBP3</accession>
<dbReference type="GO" id="GO:0008270">
    <property type="term" value="F:zinc ion binding"/>
    <property type="evidence" value="ECO:0007669"/>
    <property type="project" value="InterPro"/>
</dbReference>
<feature type="compositionally biased region" description="Polar residues" evidence="2">
    <location>
        <begin position="637"/>
        <end position="669"/>
    </location>
</feature>
<feature type="domain" description="Zn(2)-C6 fungal-type" evidence="3">
    <location>
        <begin position="10"/>
        <end position="38"/>
    </location>
</feature>
<feature type="region of interest" description="Disordered" evidence="2">
    <location>
        <begin position="74"/>
        <end position="108"/>
    </location>
</feature>
<evidence type="ECO:0000256" key="1">
    <source>
        <dbReference type="ARBA" id="ARBA00023242"/>
    </source>
</evidence>
<dbReference type="InterPro" id="IPR001138">
    <property type="entry name" value="Zn2Cys6_DnaBD"/>
</dbReference>
<dbReference type="Gene3D" id="4.10.240.10">
    <property type="entry name" value="Zn(2)-C6 fungal-type DNA-binding domain"/>
    <property type="match status" value="1"/>
</dbReference>
<protein>
    <submittedName>
        <fullName evidence="4">Transcription factor Cys</fullName>
    </submittedName>
</protein>
<feature type="compositionally biased region" description="Polar residues" evidence="2">
    <location>
        <begin position="601"/>
        <end position="616"/>
    </location>
</feature>
<sequence>MVYCGKPSKGCQMCRTRRIKCDETKPTCNQCAKSRRVCPGYKDDFDLVFRNETQATERRARRALNTKRTAAQLTLATQQASFPSPQAQEKSDAERSPTLIAPNPGQDASGAVVPRGGLAAIPVPLDQQAPCFFVSNFVVAPKHQSRGYFDFLLPMLRNESADSHLSLAFSAVAMASLANRPNTRGRRQLFGQAVGKYTRALKATNVALQNSVHQKSDQTLAAILMLGFYETIASEKTSAMAWYSHIEGAVQLVKMRGRKQMRTKTGYSLFVAVRQQMVVSVLSGSKPLTNGTEWWTPDMGRDEIGMFVTMLGCRVAEMRSELNHALSSFPRTPDYSQQLTSIMKRFEDLERGCVDWEARLPEEWRPRTVAWVDHVLDGDITKAEVFPGRVDMYTDVTIANIWNQFRIARLFISGAVVRCAAWICAPVDYRTTPEYAHAVRLCGDLVTDVIAGTPYLLGWRVGQSGILRSENFSSWSEESGATTAKAIGGFFVMWPLFSISNTDYISDSQRVWAKARLLYVSEILGLNHAKVLSNFYLRLPSMIIRRDMMMNAAPALQQTLVVGCARSFSPPVAANTSQHITTSTISKLATANRFSDDNDDSGPNQNNNATNTSQPVHMTPQHFNAHAQALNAVSHDTSANTSYAHANPDDSNSYISTSTPGDLAPSSSGLPLYTLNPLQQREAMIKETWENERRSLLKKASNQQGDSVERLLANYFVV</sequence>
<dbReference type="STRING" id="503106.A0A218ZBP3"/>
<dbReference type="AlphaFoldDB" id="A0A218ZBP3"/>
<dbReference type="GO" id="GO:0000981">
    <property type="term" value="F:DNA-binding transcription factor activity, RNA polymerase II-specific"/>
    <property type="evidence" value="ECO:0007669"/>
    <property type="project" value="InterPro"/>
</dbReference>
<dbReference type="CDD" id="cd00067">
    <property type="entry name" value="GAL4"/>
    <property type="match status" value="1"/>
</dbReference>
<dbReference type="InterPro" id="IPR053175">
    <property type="entry name" value="DHMBA_Reg_Transcription_Factor"/>
</dbReference>
<evidence type="ECO:0000313" key="4">
    <source>
        <dbReference type="EMBL" id="OWP05162.1"/>
    </source>
</evidence>
<feature type="region of interest" description="Disordered" evidence="2">
    <location>
        <begin position="593"/>
        <end position="617"/>
    </location>
</feature>
<comment type="caution">
    <text evidence="4">The sequence shown here is derived from an EMBL/GenBank/DDBJ whole genome shotgun (WGS) entry which is preliminary data.</text>
</comment>
<dbReference type="Pfam" id="PF11951">
    <property type="entry name" value="Fungal_trans_2"/>
    <property type="match status" value="1"/>
</dbReference>
<keyword evidence="1" id="KW-0539">Nucleus</keyword>
<dbReference type="PROSITE" id="PS50048">
    <property type="entry name" value="ZN2_CY6_FUNGAL_2"/>
    <property type="match status" value="1"/>
</dbReference>
<dbReference type="InterPro" id="IPR021858">
    <property type="entry name" value="Fun_TF"/>
</dbReference>
<evidence type="ECO:0000259" key="3">
    <source>
        <dbReference type="PROSITE" id="PS50048"/>
    </source>
</evidence>
<dbReference type="PROSITE" id="PS00463">
    <property type="entry name" value="ZN2_CY6_FUNGAL_1"/>
    <property type="match status" value="1"/>
</dbReference>
<dbReference type="OrthoDB" id="4314040at2759"/>
<proteinExistence type="predicted"/>
<dbReference type="PANTHER" id="PTHR38791:SF13">
    <property type="entry name" value="ZN(2)-C6 FUNGAL-TYPE DOMAIN-CONTAINING PROTEIN"/>
    <property type="match status" value="1"/>
</dbReference>
<dbReference type="Proteomes" id="UP000242519">
    <property type="component" value="Unassembled WGS sequence"/>
</dbReference>
<feature type="region of interest" description="Disordered" evidence="2">
    <location>
        <begin position="637"/>
        <end position="670"/>
    </location>
</feature>
<evidence type="ECO:0000313" key="5">
    <source>
        <dbReference type="Proteomes" id="UP000242519"/>
    </source>
</evidence>
<name>A0A218ZBP3_9HELO</name>
<dbReference type="Pfam" id="PF00172">
    <property type="entry name" value="Zn_clus"/>
    <property type="match status" value="1"/>
</dbReference>
<organism evidence="4 5">
    <name type="scientific">Diplocarpon coronariae</name>
    <dbReference type="NCBI Taxonomy" id="2795749"/>
    <lineage>
        <taxon>Eukaryota</taxon>
        <taxon>Fungi</taxon>
        <taxon>Dikarya</taxon>
        <taxon>Ascomycota</taxon>
        <taxon>Pezizomycotina</taxon>
        <taxon>Leotiomycetes</taxon>
        <taxon>Helotiales</taxon>
        <taxon>Drepanopezizaceae</taxon>
        <taxon>Diplocarpon</taxon>
    </lineage>
</organism>
<reference evidence="4 5" key="1">
    <citation type="submission" date="2017-04" db="EMBL/GenBank/DDBJ databases">
        <title>Draft genome sequence of Marssonina coronaria NL1: causal agent of apple blotch.</title>
        <authorList>
            <person name="Cheng Q."/>
        </authorList>
    </citation>
    <scope>NUCLEOTIDE SEQUENCE [LARGE SCALE GENOMIC DNA]</scope>
    <source>
        <strain evidence="4 5">NL1</strain>
    </source>
</reference>
<dbReference type="PANTHER" id="PTHR38791">
    <property type="entry name" value="ZN(II)2CYS6 TRANSCRIPTION FACTOR (EUROFUNG)-RELATED-RELATED"/>
    <property type="match status" value="1"/>
</dbReference>
<dbReference type="InterPro" id="IPR036864">
    <property type="entry name" value="Zn2-C6_fun-type_DNA-bd_sf"/>
</dbReference>